<evidence type="ECO:0000256" key="8">
    <source>
        <dbReference type="ARBA" id="ARBA00035676"/>
    </source>
</evidence>
<keyword evidence="11" id="KW-0808">Transferase</keyword>
<dbReference type="eggNOG" id="COG0115">
    <property type="taxonomic scope" value="Bacteria"/>
</dbReference>
<dbReference type="InterPro" id="IPR001544">
    <property type="entry name" value="Aminotrans_IV"/>
</dbReference>
<dbReference type="EC" id="4.1.3.38" evidence="8 10"/>
<keyword evidence="6" id="KW-0456">Lyase</keyword>
<dbReference type="Pfam" id="PF01063">
    <property type="entry name" value="Aminotran_4"/>
    <property type="match status" value="1"/>
</dbReference>
<reference evidence="11 12" key="1">
    <citation type="journal article" date="2012" name="J. Bacteriol.">
        <title>Genome Sequence of Extracellular-Protease-Producing Alishewanella jeotgali Isolated from Traditional Korean Fermented Seafood.</title>
        <authorList>
            <person name="Jung J."/>
            <person name="Chun J."/>
            <person name="Park W."/>
        </authorList>
    </citation>
    <scope>NUCLEOTIDE SEQUENCE [LARGE SCALE GENOMIC DNA]</scope>
    <source>
        <strain evidence="11 12">KCTC 22429</strain>
    </source>
</reference>
<dbReference type="PANTHER" id="PTHR42743:SF2">
    <property type="entry name" value="AMINODEOXYCHORISMATE LYASE"/>
    <property type="match status" value="1"/>
</dbReference>
<organism evidence="11 12">
    <name type="scientific">Alishewanella jeotgali KCTC 22429</name>
    <dbReference type="NCBI Taxonomy" id="1129374"/>
    <lineage>
        <taxon>Bacteria</taxon>
        <taxon>Pseudomonadati</taxon>
        <taxon>Pseudomonadota</taxon>
        <taxon>Gammaproteobacteria</taxon>
        <taxon>Alteromonadales</taxon>
        <taxon>Alteromonadaceae</taxon>
        <taxon>Alishewanella</taxon>
    </lineage>
</organism>
<keyword evidence="12" id="KW-1185">Reference proteome</keyword>
<protein>
    <recommendedName>
        <fullName evidence="8 10">Aminodeoxychorismate lyase</fullName>
        <ecNumber evidence="8 10">4.1.3.38</ecNumber>
    </recommendedName>
</protein>
<dbReference type="GO" id="GO:0046656">
    <property type="term" value="P:folic acid biosynthetic process"/>
    <property type="evidence" value="ECO:0007669"/>
    <property type="project" value="UniProtKB-KW"/>
</dbReference>
<dbReference type="PANTHER" id="PTHR42743">
    <property type="entry name" value="AMINO-ACID AMINOTRANSFERASE"/>
    <property type="match status" value="1"/>
</dbReference>
<accession>H3ZJ32</accession>
<dbReference type="EMBL" id="AHTH01000055">
    <property type="protein sequence ID" value="EHR39501.1"/>
    <property type="molecule type" value="Genomic_DNA"/>
</dbReference>
<dbReference type="InterPro" id="IPR043131">
    <property type="entry name" value="BCAT-like_N"/>
</dbReference>
<dbReference type="AlphaFoldDB" id="H3ZJ32"/>
<keyword evidence="4" id="KW-0663">Pyridoxal phosphate</keyword>
<dbReference type="Gene3D" id="3.20.10.10">
    <property type="entry name" value="D-amino Acid Aminotransferase, subunit A, domain 2"/>
    <property type="match status" value="1"/>
</dbReference>
<comment type="similarity">
    <text evidence="2">Belongs to the class-IV pyridoxal-phosphate-dependent aminotransferase family.</text>
</comment>
<dbReference type="GO" id="GO:0008153">
    <property type="term" value="P:4-aminobenzoate biosynthetic process"/>
    <property type="evidence" value="ECO:0007669"/>
    <property type="project" value="UniProtKB-UniRule"/>
</dbReference>
<comment type="pathway">
    <text evidence="7">Cofactor biosynthesis; tetrahydrofolate biosynthesis; 4-aminobenzoate from chorismate: step 2/2.</text>
</comment>
<evidence type="ECO:0000256" key="2">
    <source>
        <dbReference type="ARBA" id="ARBA00009320"/>
    </source>
</evidence>
<dbReference type="GO" id="GO:0005829">
    <property type="term" value="C:cytosol"/>
    <property type="evidence" value="ECO:0007669"/>
    <property type="project" value="TreeGrafter"/>
</dbReference>
<sequence>MADFILINSPNSTAVAGGCRALQYGDGLFTTMRVSQGQIALWSLHLARLQHSARRLGFVEPDWQQLSAWLQVQARQMTADCVFKLLISRGIGGRGYAADPKAEVSCYLYQAPMPDYHALKAAGLKVGLAKLRLAAQPALAGLKHCNRLEQVLLKQELAGTALDDLVVADSNDLVIEGSAANLFYQLHGQWYTPPLDKCGVAGVMRSHIMQQQPQITERPLALHELPLLSAMFFSNALLGIAAVRELDGRPLPMAAVHSLQQQVLC</sequence>
<dbReference type="SUPFAM" id="SSF56752">
    <property type="entry name" value="D-aminoacid aminotransferase-like PLP-dependent enzymes"/>
    <property type="match status" value="1"/>
</dbReference>
<evidence type="ECO:0000256" key="3">
    <source>
        <dbReference type="ARBA" id="ARBA00011738"/>
    </source>
</evidence>
<comment type="subunit">
    <text evidence="3">Homodimer.</text>
</comment>
<dbReference type="Proteomes" id="UP000012046">
    <property type="component" value="Unassembled WGS sequence"/>
</dbReference>
<dbReference type="InterPro" id="IPR017824">
    <property type="entry name" value="Aminodeoxychorismate_lyase_IV"/>
</dbReference>
<dbReference type="RefSeq" id="WP_008951896.1">
    <property type="nucleotide sequence ID" value="NZ_AHTH01000055.1"/>
</dbReference>
<evidence type="ECO:0000256" key="5">
    <source>
        <dbReference type="ARBA" id="ARBA00022909"/>
    </source>
</evidence>
<evidence type="ECO:0000313" key="12">
    <source>
        <dbReference type="Proteomes" id="UP000012046"/>
    </source>
</evidence>
<comment type="caution">
    <text evidence="11">The sequence shown here is derived from an EMBL/GenBank/DDBJ whole genome shotgun (WGS) entry which is preliminary data.</text>
</comment>
<evidence type="ECO:0000313" key="11">
    <source>
        <dbReference type="EMBL" id="EHR39501.1"/>
    </source>
</evidence>
<evidence type="ECO:0000256" key="6">
    <source>
        <dbReference type="ARBA" id="ARBA00023239"/>
    </source>
</evidence>
<comment type="cofactor">
    <cofactor evidence="1">
        <name>pyridoxal 5'-phosphate</name>
        <dbReference type="ChEBI" id="CHEBI:597326"/>
    </cofactor>
</comment>
<evidence type="ECO:0000256" key="9">
    <source>
        <dbReference type="ARBA" id="ARBA00049529"/>
    </source>
</evidence>
<dbReference type="InterPro" id="IPR043132">
    <property type="entry name" value="BCAT-like_C"/>
</dbReference>
<dbReference type="GO" id="GO:0008483">
    <property type="term" value="F:transaminase activity"/>
    <property type="evidence" value="ECO:0007669"/>
    <property type="project" value="UniProtKB-KW"/>
</dbReference>
<dbReference type="InterPro" id="IPR050571">
    <property type="entry name" value="Class-IV_PLP-Dep_Aminotrnsfr"/>
</dbReference>
<dbReference type="NCBIfam" id="TIGR03461">
    <property type="entry name" value="pabC_Proteo"/>
    <property type="match status" value="1"/>
</dbReference>
<keyword evidence="11" id="KW-0032">Aminotransferase</keyword>
<name>H3ZJ32_9ALTE</name>
<evidence type="ECO:0000256" key="7">
    <source>
        <dbReference type="ARBA" id="ARBA00035633"/>
    </source>
</evidence>
<dbReference type="GO" id="GO:0030170">
    <property type="term" value="F:pyridoxal phosphate binding"/>
    <property type="evidence" value="ECO:0007669"/>
    <property type="project" value="InterPro"/>
</dbReference>
<evidence type="ECO:0000256" key="1">
    <source>
        <dbReference type="ARBA" id="ARBA00001933"/>
    </source>
</evidence>
<comment type="catalytic activity">
    <reaction evidence="9">
        <text>4-amino-4-deoxychorismate = 4-aminobenzoate + pyruvate + H(+)</text>
        <dbReference type="Rhea" id="RHEA:16201"/>
        <dbReference type="ChEBI" id="CHEBI:15361"/>
        <dbReference type="ChEBI" id="CHEBI:15378"/>
        <dbReference type="ChEBI" id="CHEBI:17836"/>
        <dbReference type="ChEBI" id="CHEBI:58406"/>
        <dbReference type="EC" id="4.1.3.38"/>
    </reaction>
</comment>
<evidence type="ECO:0000256" key="10">
    <source>
        <dbReference type="NCBIfam" id="TIGR03461"/>
    </source>
</evidence>
<dbReference type="GO" id="GO:0008696">
    <property type="term" value="F:4-amino-4-deoxychorismate lyase activity"/>
    <property type="evidence" value="ECO:0007669"/>
    <property type="project" value="UniProtKB-UniRule"/>
</dbReference>
<dbReference type="PATRIC" id="fig|1129374.4.peg.3370"/>
<proteinExistence type="inferred from homology"/>
<dbReference type="InterPro" id="IPR036038">
    <property type="entry name" value="Aminotransferase-like"/>
</dbReference>
<dbReference type="Gene3D" id="3.30.470.10">
    <property type="match status" value="1"/>
</dbReference>
<dbReference type="STRING" id="1129374.AJE_16999"/>
<keyword evidence="5" id="KW-0289">Folate biosynthesis</keyword>
<gene>
    <name evidence="11" type="ORF">AJE_16999</name>
</gene>
<evidence type="ECO:0000256" key="4">
    <source>
        <dbReference type="ARBA" id="ARBA00022898"/>
    </source>
</evidence>